<sequence length="398" mass="45339">MFWRNRLPDFVQRLTRYDLPLAISLWDGTRFALGHDPGVTLHIRDSIGLTRLLRPSLDRLGEAYVEGHIDVEGPLHTLIDGATRLASHALAPTGRYGRIRHMVRHSRKVDADAIAYHYDVANDFYRLWLDQEMIYSCAYFNRPNDTLEAAQVAKLDHILTKIRLRPGDRLLDIGCGWGALILRAVEKYGATAVGITLSQQQYELAKERIARAGLANRCEVHLTDYRDMTGKFDRITSIGMFEHVGLKHLRGYFTTLRHLLKDDGIVLNHGITSTDPESGETPWGGGRFIDRYVFPNGELPHISLALRELEAAGLETADVENLRRHYALTLDHWAQRFEANAEAIRRIAGEKRYRIWRVYLAGCAHGFRHGWMAIHQILATPYGHASSLPLTRNWMYAG</sequence>
<dbReference type="Gene3D" id="3.40.50.150">
    <property type="entry name" value="Vaccinia Virus protein VP39"/>
    <property type="match status" value="1"/>
</dbReference>
<dbReference type="GO" id="GO:0008610">
    <property type="term" value="P:lipid biosynthetic process"/>
    <property type="evidence" value="ECO:0007669"/>
    <property type="project" value="InterPro"/>
</dbReference>
<reference evidence="8 9" key="1">
    <citation type="submission" date="2017-07" db="EMBL/GenBank/DDBJ databases">
        <title>Complete genome sequence of Oryzomicrobium terrae TPP412.</title>
        <authorList>
            <person name="Chiu L.-W."/>
            <person name="Lo K.-J."/>
            <person name="Tsai Y.-M."/>
            <person name="Lin S.-S."/>
            <person name="Kuo C.-H."/>
            <person name="Liu C.-T."/>
        </authorList>
    </citation>
    <scope>NUCLEOTIDE SEQUENCE [LARGE SCALE GENOMIC DNA]</scope>
    <source>
        <strain evidence="8 9">TPP412</strain>
    </source>
</reference>
<keyword evidence="9" id="KW-1185">Reference proteome</keyword>
<feature type="domain" description="DUF7884" evidence="7">
    <location>
        <begin position="18"/>
        <end position="88"/>
    </location>
</feature>
<gene>
    <name evidence="8" type="primary">cfA</name>
    <name evidence="8" type="ORF">OTERR_14390</name>
</gene>
<evidence type="ECO:0000256" key="2">
    <source>
        <dbReference type="ARBA" id="ARBA00022603"/>
    </source>
</evidence>
<evidence type="ECO:0000256" key="4">
    <source>
        <dbReference type="ARBA" id="ARBA00022691"/>
    </source>
</evidence>
<keyword evidence="2" id="KW-0489">Methyltransferase</keyword>
<dbReference type="AlphaFoldDB" id="A0A5C1E8E9"/>
<feature type="active site" evidence="6">
    <location>
        <position position="363"/>
    </location>
</feature>
<dbReference type="RefSeq" id="WP_149425315.1">
    <property type="nucleotide sequence ID" value="NZ_CP022579.1"/>
</dbReference>
<dbReference type="InterPro" id="IPR003333">
    <property type="entry name" value="CMAS"/>
</dbReference>
<evidence type="ECO:0000313" key="8">
    <source>
        <dbReference type="EMBL" id="QEL64915.1"/>
    </source>
</evidence>
<evidence type="ECO:0000256" key="6">
    <source>
        <dbReference type="PIRSR" id="PIRSR003085-1"/>
    </source>
</evidence>
<dbReference type="PANTHER" id="PTHR43667">
    <property type="entry name" value="CYCLOPROPANE-FATTY-ACYL-PHOSPHOLIPID SYNTHASE"/>
    <property type="match status" value="1"/>
</dbReference>
<dbReference type="Pfam" id="PF02353">
    <property type="entry name" value="CMAS"/>
    <property type="match status" value="1"/>
</dbReference>
<dbReference type="InterPro" id="IPR029063">
    <property type="entry name" value="SAM-dependent_MTases_sf"/>
</dbReference>
<dbReference type="EMBL" id="CP022579">
    <property type="protein sequence ID" value="QEL64915.1"/>
    <property type="molecule type" value="Genomic_DNA"/>
</dbReference>
<dbReference type="GO" id="GO:0032259">
    <property type="term" value="P:methylation"/>
    <property type="evidence" value="ECO:0007669"/>
    <property type="project" value="UniProtKB-KW"/>
</dbReference>
<dbReference type="CDD" id="cd02440">
    <property type="entry name" value="AdoMet_MTases"/>
    <property type="match status" value="1"/>
</dbReference>
<proteinExistence type="inferred from homology"/>
<evidence type="ECO:0000259" key="7">
    <source>
        <dbReference type="Pfam" id="PF25371"/>
    </source>
</evidence>
<name>A0A5C1E8E9_9RHOO</name>
<dbReference type="Proteomes" id="UP000323671">
    <property type="component" value="Chromosome"/>
</dbReference>
<keyword evidence="3" id="KW-0808">Transferase</keyword>
<dbReference type="InterPro" id="IPR050723">
    <property type="entry name" value="CFA/CMAS"/>
</dbReference>
<dbReference type="PANTHER" id="PTHR43667:SF1">
    <property type="entry name" value="CYCLOPROPANE-FATTY-ACYL-PHOSPHOLIPID SYNTHASE"/>
    <property type="match status" value="1"/>
</dbReference>
<dbReference type="KEGG" id="otr:OTERR_14390"/>
<dbReference type="Pfam" id="PF25371">
    <property type="entry name" value="DUF7884"/>
    <property type="match status" value="1"/>
</dbReference>
<comment type="similarity">
    <text evidence="1">Belongs to the CFA/CMAS family.</text>
</comment>
<dbReference type="PIRSF" id="PIRSF003085">
    <property type="entry name" value="CMAS"/>
    <property type="match status" value="1"/>
</dbReference>
<protein>
    <submittedName>
        <fullName evidence="8">Cyclopropane fatty acyl phospholipid synthase</fullName>
    </submittedName>
</protein>
<dbReference type="GO" id="GO:0008168">
    <property type="term" value="F:methyltransferase activity"/>
    <property type="evidence" value="ECO:0007669"/>
    <property type="project" value="UniProtKB-KW"/>
</dbReference>
<evidence type="ECO:0000313" key="9">
    <source>
        <dbReference type="Proteomes" id="UP000323671"/>
    </source>
</evidence>
<accession>A0A5C1E8E9</accession>
<evidence type="ECO:0000256" key="5">
    <source>
        <dbReference type="ARBA" id="ARBA00023098"/>
    </source>
</evidence>
<organism evidence="8 9">
    <name type="scientific">Oryzomicrobium terrae</name>
    <dbReference type="NCBI Taxonomy" id="1735038"/>
    <lineage>
        <taxon>Bacteria</taxon>
        <taxon>Pseudomonadati</taxon>
        <taxon>Pseudomonadota</taxon>
        <taxon>Betaproteobacteria</taxon>
        <taxon>Rhodocyclales</taxon>
        <taxon>Rhodocyclaceae</taxon>
        <taxon>Oryzomicrobium</taxon>
    </lineage>
</organism>
<evidence type="ECO:0000256" key="1">
    <source>
        <dbReference type="ARBA" id="ARBA00010815"/>
    </source>
</evidence>
<keyword evidence="4" id="KW-0949">S-adenosyl-L-methionine</keyword>
<evidence type="ECO:0000256" key="3">
    <source>
        <dbReference type="ARBA" id="ARBA00022679"/>
    </source>
</evidence>
<dbReference type="InterPro" id="IPR057206">
    <property type="entry name" value="DUF7884"/>
</dbReference>
<dbReference type="SUPFAM" id="SSF53335">
    <property type="entry name" value="S-adenosyl-L-methionine-dependent methyltransferases"/>
    <property type="match status" value="1"/>
</dbReference>
<keyword evidence="5" id="KW-0443">Lipid metabolism</keyword>